<evidence type="ECO:0000256" key="6">
    <source>
        <dbReference type="ARBA" id="ARBA00022723"/>
    </source>
</evidence>
<evidence type="ECO:0000256" key="7">
    <source>
        <dbReference type="ARBA" id="ARBA00022898"/>
    </source>
</evidence>
<dbReference type="EMBL" id="CP002085">
    <property type="protein sequence ID" value="ADK86536.1"/>
    <property type="molecule type" value="Genomic_DNA"/>
</dbReference>
<keyword evidence="12" id="KW-0732">Signal</keyword>
<feature type="domain" description="SsuA/THI5-like" evidence="13">
    <location>
        <begin position="49"/>
        <end position="258"/>
    </location>
</feature>
<dbReference type="KEGG" id="dbr:Deba_3183"/>
<keyword evidence="9" id="KW-0408">Iron</keyword>
<comment type="catalytic activity">
    <reaction evidence="11">
        <text>N(6)-(pyridoxal phosphate)-L-lysyl-[4-amino-5-hydroxymethyl-2-methylpyrimidine phosphate synthase] + L-histidyl-[4-amino-5-hydroxymethyl-2-methylpyrimidine phosphate synthase] + 2 Fe(3+) + 4 H2O = L-lysyl-[4-amino-5-hydroxymethyl-2-methylpyrimidine phosphate synthase] + (2S)-2-amino-5-hydroxy-4-oxopentanoyl-[4-amino-5-hydroxymethyl-2-methylpyrimidine phosphate synthase] + 4-amino-2-methyl-5-(phosphooxymethyl)pyrimidine + 3-oxopropanoate + 2 Fe(2+) + 2 H(+)</text>
        <dbReference type="Rhea" id="RHEA:65756"/>
        <dbReference type="Rhea" id="RHEA-COMP:16892"/>
        <dbReference type="Rhea" id="RHEA-COMP:16893"/>
        <dbReference type="Rhea" id="RHEA-COMP:16894"/>
        <dbReference type="Rhea" id="RHEA-COMP:16895"/>
        <dbReference type="ChEBI" id="CHEBI:15377"/>
        <dbReference type="ChEBI" id="CHEBI:15378"/>
        <dbReference type="ChEBI" id="CHEBI:29033"/>
        <dbReference type="ChEBI" id="CHEBI:29034"/>
        <dbReference type="ChEBI" id="CHEBI:29969"/>
        <dbReference type="ChEBI" id="CHEBI:29979"/>
        <dbReference type="ChEBI" id="CHEBI:33190"/>
        <dbReference type="ChEBI" id="CHEBI:58354"/>
        <dbReference type="ChEBI" id="CHEBI:143915"/>
        <dbReference type="ChEBI" id="CHEBI:157692"/>
    </reaction>
    <physiologicalReaction direction="left-to-right" evidence="11">
        <dbReference type="Rhea" id="RHEA:65757"/>
    </physiologicalReaction>
</comment>
<comment type="subunit">
    <text evidence="4">Homodimer.</text>
</comment>
<evidence type="ECO:0000256" key="2">
    <source>
        <dbReference type="ARBA" id="ARBA00004948"/>
    </source>
</evidence>
<evidence type="ECO:0000256" key="5">
    <source>
        <dbReference type="ARBA" id="ARBA00022679"/>
    </source>
</evidence>
<evidence type="ECO:0000256" key="4">
    <source>
        <dbReference type="ARBA" id="ARBA00011738"/>
    </source>
</evidence>
<keyword evidence="5" id="KW-0808">Transferase</keyword>
<comment type="pathway">
    <text evidence="2">Cofactor biosynthesis; thiamine diphosphate biosynthesis.</text>
</comment>
<dbReference type="InterPro" id="IPR027939">
    <property type="entry name" value="NMT1/THI5"/>
</dbReference>
<dbReference type="GO" id="GO:0046872">
    <property type="term" value="F:metal ion binding"/>
    <property type="evidence" value="ECO:0007669"/>
    <property type="project" value="UniProtKB-KW"/>
</dbReference>
<dbReference type="HOGENOM" id="CLU_028871_1_3_7"/>
<dbReference type="GO" id="GO:0016740">
    <property type="term" value="F:transferase activity"/>
    <property type="evidence" value="ECO:0007669"/>
    <property type="project" value="UniProtKB-KW"/>
</dbReference>
<reference evidence="14 15" key="1">
    <citation type="journal article" date="2010" name="Stand. Genomic Sci.">
        <title>Complete genome sequence of Desulfarculus baarsii type strain (2st14).</title>
        <authorList>
            <person name="Sun H."/>
            <person name="Spring S."/>
            <person name="Lapidus A."/>
            <person name="Davenport K."/>
            <person name="Del Rio T.G."/>
            <person name="Tice H."/>
            <person name="Nolan M."/>
            <person name="Copeland A."/>
            <person name="Cheng J.F."/>
            <person name="Lucas S."/>
            <person name="Tapia R."/>
            <person name="Goodwin L."/>
            <person name="Pitluck S."/>
            <person name="Ivanova N."/>
            <person name="Pagani I."/>
            <person name="Mavromatis K."/>
            <person name="Ovchinnikova G."/>
            <person name="Pati A."/>
            <person name="Chen A."/>
            <person name="Palaniappan K."/>
            <person name="Hauser L."/>
            <person name="Chang Y.J."/>
            <person name="Jeffries C.D."/>
            <person name="Detter J.C."/>
            <person name="Han C."/>
            <person name="Rohde M."/>
            <person name="Brambilla E."/>
            <person name="Goker M."/>
            <person name="Woyke T."/>
            <person name="Bristow J."/>
            <person name="Eisen J.A."/>
            <person name="Markowitz V."/>
            <person name="Hugenholtz P."/>
            <person name="Kyrpides N.C."/>
            <person name="Klenk H.P."/>
            <person name="Land M."/>
        </authorList>
    </citation>
    <scope>NUCLEOTIDE SEQUENCE [LARGE SCALE GENOMIC DNA]</scope>
    <source>
        <strain evidence="15">ATCC 33931 / DSM 2075 / LMG 7858 / VKM B-1802 / 2st14</strain>
    </source>
</reference>
<dbReference type="GO" id="GO:0009228">
    <property type="term" value="P:thiamine biosynthetic process"/>
    <property type="evidence" value="ECO:0007669"/>
    <property type="project" value="UniProtKB-KW"/>
</dbReference>
<dbReference type="SUPFAM" id="SSF53850">
    <property type="entry name" value="Periplasmic binding protein-like II"/>
    <property type="match status" value="1"/>
</dbReference>
<protein>
    <recommendedName>
        <fullName evidence="10">Thiamine pyrimidine synthase</fullName>
    </recommendedName>
</protein>
<evidence type="ECO:0000256" key="12">
    <source>
        <dbReference type="SAM" id="SignalP"/>
    </source>
</evidence>
<feature type="chain" id="PRO_5003150355" description="Thiamine pyrimidine synthase" evidence="12">
    <location>
        <begin position="36"/>
        <end position="337"/>
    </location>
</feature>
<comment type="similarity">
    <text evidence="3">Belongs to the NMT1/THI5 family.</text>
</comment>
<evidence type="ECO:0000259" key="13">
    <source>
        <dbReference type="Pfam" id="PF09084"/>
    </source>
</evidence>
<proteinExistence type="inferred from homology"/>
<evidence type="ECO:0000256" key="10">
    <source>
        <dbReference type="ARBA" id="ARBA00033171"/>
    </source>
</evidence>
<evidence type="ECO:0000256" key="8">
    <source>
        <dbReference type="ARBA" id="ARBA00022977"/>
    </source>
</evidence>
<dbReference type="PANTHER" id="PTHR31528">
    <property type="entry name" value="4-AMINO-5-HYDROXYMETHYL-2-METHYLPYRIMIDINE PHOSPHATE SYNTHASE THI11-RELATED"/>
    <property type="match status" value="1"/>
</dbReference>
<feature type="signal peptide" evidence="12">
    <location>
        <begin position="1"/>
        <end position="35"/>
    </location>
</feature>
<evidence type="ECO:0000256" key="11">
    <source>
        <dbReference type="ARBA" id="ARBA00048179"/>
    </source>
</evidence>
<dbReference type="STRING" id="644282.Deba_3183"/>
<evidence type="ECO:0000313" key="14">
    <source>
        <dbReference type="EMBL" id="ADK86536.1"/>
    </source>
</evidence>
<dbReference type="PANTHER" id="PTHR31528:SF1">
    <property type="entry name" value="4-AMINO-5-HYDROXYMETHYL-2-METHYLPYRIMIDINE PHOSPHATE SYNTHASE THI11-RELATED"/>
    <property type="match status" value="1"/>
</dbReference>
<name>E1QLV1_DESB2</name>
<comment type="function">
    <text evidence="1">Responsible for the formation of the pyrimidine heterocycle in the thiamine biosynthesis pathway. Catalyzes the formation of hydroxymethylpyrimidine phosphate (HMP-P) from histidine and pyridoxal phosphate (PLP). The protein uses PLP and the active site histidine to form HMP-P, generating an inactive enzyme. The enzyme can only undergo a single turnover, which suggests it is a suicide enzyme.</text>
</comment>
<keyword evidence="7" id="KW-0663">Pyridoxal phosphate</keyword>
<organism evidence="14 15">
    <name type="scientific">Desulfarculus baarsii (strain ATCC 33931 / DSM 2075 / LMG 7858 / VKM B-1802 / 2st14)</name>
    <dbReference type="NCBI Taxonomy" id="644282"/>
    <lineage>
        <taxon>Bacteria</taxon>
        <taxon>Pseudomonadati</taxon>
        <taxon>Thermodesulfobacteriota</taxon>
        <taxon>Desulfarculia</taxon>
        <taxon>Desulfarculales</taxon>
        <taxon>Desulfarculaceae</taxon>
        <taxon>Desulfarculus</taxon>
    </lineage>
</organism>
<dbReference type="Pfam" id="PF09084">
    <property type="entry name" value="NMT1"/>
    <property type="match status" value="1"/>
</dbReference>
<keyword evidence="8" id="KW-0784">Thiamine biosynthesis</keyword>
<dbReference type="Gene3D" id="3.40.190.10">
    <property type="entry name" value="Periplasmic binding protein-like II"/>
    <property type="match status" value="2"/>
</dbReference>
<evidence type="ECO:0000256" key="9">
    <source>
        <dbReference type="ARBA" id="ARBA00023004"/>
    </source>
</evidence>
<keyword evidence="6" id="KW-0479">Metal-binding</keyword>
<keyword evidence="15" id="KW-1185">Reference proteome</keyword>
<dbReference type="RefSeq" id="WP_013259972.1">
    <property type="nucleotide sequence ID" value="NC_014365.1"/>
</dbReference>
<gene>
    <name evidence="14" type="ordered locus">Deba_3183</name>
</gene>
<dbReference type="AlphaFoldDB" id="E1QLV1"/>
<dbReference type="eggNOG" id="COG0715">
    <property type="taxonomic scope" value="Bacteria"/>
</dbReference>
<accession>E1QLV1</accession>
<evidence type="ECO:0000256" key="1">
    <source>
        <dbReference type="ARBA" id="ARBA00003469"/>
    </source>
</evidence>
<sequence length="337" mass="36912">MRIFTDRRAVGAAKKIIAGALLTLAALSLAGQARAADKVRLQLMWVHQAQFAGLYMAQDHGLYRQAGLDVEFLSGGPGLDPLARLGEDRCDFAVAWLSAAMAWRDRGLPVVNLAQIVQQSSVILVARAGFGVKKIADLNGRLVGLWGAYLSLAPRALLKKHGVQADETLQGSTVALLTSGAAAAVSAMRYNEYHALYQAGVDFDEMIVFDANEAGLSFPEDGLYCLASTWRDKPDVCRRFTQASLAGWRLAFERPEEALRAVMARVEAQKQATNQSHQQWMLTAMRKLIEPAGGPKNMGRLDPEAFQQTGRSLREQGLLERGVSWESFAIPAWRTDQ</sequence>
<evidence type="ECO:0000256" key="3">
    <source>
        <dbReference type="ARBA" id="ARBA00009406"/>
    </source>
</evidence>
<evidence type="ECO:0000313" key="15">
    <source>
        <dbReference type="Proteomes" id="UP000009047"/>
    </source>
</evidence>
<dbReference type="InterPro" id="IPR015168">
    <property type="entry name" value="SsuA/THI5"/>
</dbReference>
<dbReference type="Proteomes" id="UP000009047">
    <property type="component" value="Chromosome"/>
</dbReference>